<name>A0A7S3EAP6_9RHOD</name>
<feature type="transmembrane region" description="Helical" evidence="2">
    <location>
        <begin position="14"/>
        <end position="33"/>
    </location>
</feature>
<keyword evidence="2" id="KW-0812">Transmembrane</keyword>
<feature type="compositionally biased region" description="Acidic residues" evidence="1">
    <location>
        <begin position="126"/>
        <end position="146"/>
    </location>
</feature>
<keyword evidence="2" id="KW-1133">Transmembrane helix</keyword>
<sequence>MNVRRKNGTVVRDVMLVGTLGTVFVVMCSLFLIRNSRLSNLQATVSTGMAELEAIKGQISPLQKELKAILSEKNWLLRQEKRLEKEMRDSAAQAKAREEKKRMEQEILAEARKLEMDHMFEKGEEKNEEDEDNAHEYDEDEEESDY</sequence>
<organism evidence="3">
    <name type="scientific">Rhodosorus marinus</name>
    <dbReference type="NCBI Taxonomy" id="101924"/>
    <lineage>
        <taxon>Eukaryota</taxon>
        <taxon>Rhodophyta</taxon>
        <taxon>Stylonematophyceae</taxon>
        <taxon>Stylonematales</taxon>
        <taxon>Stylonemataceae</taxon>
        <taxon>Rhodosorus</taxon>
    </lineage>
</organism>
<dbReference type="AlphaFoldDB" id="A0A7S3EAP6"/>
<feature type="region of interest" description="Disordered" evidence="1">
    <location>
        <begin position="114"/>
        <end position="146"/>
    </location>
</feature>
<gene>
    <name evidence="3" type="ORF">RMAR00112_LOCUS10218</name>
</gene>
<feature type="compositionally biased region" description="Basic and acidic residues" evidence="1">
    <location>
        <begin position="114"/>
        <end position="125"/>
    </location>
</feature>
<protein>
    <submittedName>
        <fullName evidence="3">Uncharacterized protein</fullName>
    </submittedName>
</protein>
<accession>A0A7S3EAP6</accession>
<dbReference type="EMBL" id="HBHW01013040">
    <property type="protein sequence ID" value="CAE0042253.1"/>
    <property type="molecule type" value="Transcribed_RNA"/>
</dbReference>
<evidence type="ECO:0000256" key="2">
    <source>
        <dbReference type="SAM" id="Phobius"/>
    </source>
</evidence>
<evidence type="ECO:0000256" key="1">
    <source>
        <dbReference type="SAM" id="MobiDB-lite"/>
    </source>
</evidence>
<proteinExistence type="predicted"/>
<evidence type="ECO:0000313" key="3">
    <source>
        <dbReference type="EMBL" id="CAE0042253.1"/>
    </source>
</evidence>
<keyword evidence="2" id="KW-0472">Membrane</keyword>
<reference evidence="3" key="1">
    <citation type="submission" date="2021-01" db="EMBL/GenBank/DDBJ databases">
        <authorList>
            <person name="Corre E."/>
            <person name="Pelletier E."/>
            <person name="Niang G."/>
            <person name="Scheremetjew M."/>
            <person name="Finn R."/>
            <person name="Kale V."/>
            <person name="Holt S."/>
            <person name="Cochrane G."/>
            <person name="Meng A."/>
            <person name="Brown T."/>
            <person name="Cohen L."/>
        </authorList>
    </citation>
    <scope>NUCLEOTIDE SEQUENCE</scope>
    <source>
        <strain evidence="3">CCMP 769</strain>
    </source>
</reference>